<evidence type="ECO:0000313" key="5">
    <source>
        <dbReference type="Proteomes" id="UP000183832"/>
    </source>
</evidence>
<dbReference type="PROSITE" id="PS51165">
    <property type="entry name" value="THUMP"/>
    <property type="match status" value="1"/>
</dbReference>
<dbReference type="OrthoDB" id="367221at2759"/>
<evidence type="ECO:0000313" key="4">
    <source>
        <dbReference type="EMBL" id="CRL02196.1"/>
    </source>
</evidence>
<reference evidence="4 5" key="1">
    <citation type="submission" date="2015-04" db="EMBL/GenBank/DDBJ databases">
        <authorList>
            <person name="Syromyatnikov M.Y."/>
            <person name="Popov V.N."/>
        </authorList>
    </citation>
    <scope>NUCLEOTIDE SEQUENCE [LARGE SCALE GENOMIC DNA]</scope>
</reference>
<dbReference type="PANTHER" id="PTHR13452:SF10">
    <property type="entry name" value="THUMP DOMAIN-CONTAINING PROTEIN 1"/>
    <property type="match status" value="1"/>
</dbReference>
<gene>
    <name evidence="4" type="ORF">CLUMA_CG015215</name>
</gene>
<keyword evidence="2" id="KW-0694">RNA-binding</keyword>
<dbReference type="Proteomes" id="UP000183832">
    <property type="component" value="Unassembled WGS sequence"/>
</dbReference>
<proteinExistence type="inferred from homology"/>
<evidence type="ECO:0000256" key="1">
    <source>
        <dbReference type="ARBA" id="ARBA00060731"/>
    </source>
</evidence>
<dbReference type="InterPro" id="IPR004114">
    <property type="entry name" value="THUMP_dom"/>
</dbReference>
<dbReference type="FunFam" id="3.30.2300.10:FF:000001">
    <property type="entry name" value="THUMP domain-containing protein 1"/>
    <property type="match status" value="1"/>
</dbReference>
<evidence type="ECO:0000259" key="3">
    <source>
        <dbReference type="PROSITE" id="PS51165"/>
    </source>
</evidence>
<dbReference type="GO" id="GO:0006400">
    <property type="term" value="P:tRNA modification"/>
    <property type="evidence" value="ECO:0007669"/>
    <property type="project" value="InterPro"/>
</dbReference>
<feature type="domain" description="THUMP" evidence="3">
    <location>
        <begin position="136"/>
        <end position="241"/>
    </location>
</feature>
<dbReference type="GO" id="GO:0003723">
    <property type="term" value="F:RNA binding"/>
    <property type="evidence" value="ECO:0007669"/>
    <property type="project" value="UniProtKB-UniRule"/>
</dbReference>
<dbReference type="AlphaFoldDB" id="A0A1J1IRL4"/>
<name>A0A1J1IRL4_9DIPT</name>
<keyword evidence="5" id="KW-1185">Reference proteome</keyword>
<organism evidence="4 5">
    <name type="scientific">Clunio marinus</name>
    <dbReference type="NCBI Taxonomy" id="568069"/>
    <lineage>
        <taxon>Eukaryota</taxon>
        <taxon>Metazoa</taxon>
        <taxon>Ecdysozoa</taxon>
        <taxon>Arthropoda</taxon>
        <taxon>Hexapoda</taxon>
        <taxon>Insecta</taxon>
        <taxon>Pterygota</taxon>
        <taxon>Neoptera</taxon>
        <taxon>Endopterygota</taxon>
        <taxon>Diptera</taxon>
        <taxon>Nematocera</taxon>
        <taxon>Chironomoidea</taxon>
        <taxon>Chironomidae</taxon>
        <taxon>Clunio</taxon>
    </lineage>
</organism>
<dbReference type="STRING" id="568069.A0A1J1IRL4"/>
<dbReference type="SMART" id="SM00981">
    <property type="entry name" value="THUMP"/>
    <property type="match status" value="1"/>
</dbReference>
<dbReference type="SUPFAM" id="SSF143437">
    <property type="entry name" value="THUMP domain-like"/>
    <property type="match status" value="1"/>
</dbReference>
<dbReference type="PANTHER" id="PTHR13452">
    <property type="entry name" value="THUMP DOMAIN CONTAINING PROTEIN 1-RELATED"/>
    <property type="match status" value="1"/>
</dbReference>
<evidence type="ECO:0000256" key="2">
    <source>
        <dbReference type="PROSITE-ProRule" id="PRU00529"/>
    </source>
</evidence>
<dbReference type="Pfam" id="PF02926">
    <property type="entry name" value="THUMP"/>
    <property type="match status" value="1"/>
</dbReference>
<dbReference type="CDD" id="cd11717">
    <property type="entry name" value="THUMP_THUMPD1_like"/>
    <property type="match status" value="1"/>
</dbReference>
<accession>A0A1J1IRL4</accession>
<protein>
    <submittedName>
        <fullName evidence="4">CLUMA_CG015215, isoform A</fullName>
    </submittedName>
</protein>
<comment type="similarity">
    <text evidence="1">Belongs to the THUMPD1 family.</text>
</comment>
<dbReference type="EMBL" id="CVRI01000057">
    <property type="protein sequence ID" value="CRL02196.1"/>
    <property type="molecule type" value="Genomic_DNA"/>
</dbReference>
<sequence>MASPAKKTRTDGKSKQFYVKQARKLQKNTLDSAERGFLVTCNFKERDSIREVYSLLNEYYEKIKPESVKSEEVVEKNEDDEDDIANAIQNQIEKTKQEVKNRSHNFQSVDTGVQNLLFIKTSIENPLELGSNIVRDLAATKRRRTKVTLRFLPIETVCKAKLDDIKKEAEELFDKHFSVPTTFAINFNKRFNNELKRDDVIKELADLVSSKNSANKVDLKDAQQSIIVEIIKGICLLSVVPNYLQLKKYNLNELWERKAEDKIEVSANDDGGEEENLIEAVKEEIIEN</sequence>
<dbReference type="InterPro" id="IPR040183">
    <property type="entry name" value="THUMPD1-like"/>
</dbReference>
<dbReference type="Gene3D" id="3.30.2300.10">
    <property type="entry name" value="THUMP superfamily"/>
    <property type="match status" value="1"/>
</dbReference>